<proteinExistence type="inferred from homology"/>
<dbReference type="SUPFAM" id="SSF52009">
    <property type="entry name" value="Phosphohistidine domain"/>
    <property type="match status" value="1"/>
</dbReference>
<dbReference type="PIRSF" id="PIRSF000854">
    <property type="entry name" value="PEP_synthase"/>
    <property type="match status" value="1"/>
</dbReference>
<comment type="catalytic activity">
    <reaction evidence="14 15">
        <text>pyruvate + ATP + H2O = phosphoenolpyruvate + AMP + phosphate + 2 H(+)</text>
        <dbReference type="Rhea" id="RHEA:11364"/>
        <dbReference type="ChEBI" id="CHEBI:15361"/>
        <dbReference type="ChEBI" id="CHEBI:15377"/>
        <dbReference type="ChEBI" id="CHEBI:15378"/>
        <dbReference type="ChEBI" id="CHEBI:30616"/>
        <dbReference type="ChEBI" id="CHEBI:43474"/>
        <dbReference type="ChEBI" id="CHEBI:58702"/>
        <dbReference type="ChEBI" id="CHEBI:456215"/>
        <dbReference type="EC" id="2.7.9.2"/>
    </reaction>
</comment>
<dbReference type="PANTHER" id="PTHR43030">
    <property type="entry name" value="PHOSPHOENOLPYRUVATE SYNTHASE"/>
    <property type="match status" value="1"/>
</dbReference>
<feature type="domain" description="PEP-utilising enzyme mobile" evidence="16">
    <location>
        <begin position="368"/>
        <end position="438"/>
    </location>
</feature>
<evidence type="ECO:0000256" key="11">
    <source>
        <dbReference type="ARBA" id="ARBA00022840"/>
    </source>
</evidence>
<evidence type="ECO:0000256" key="5">
    <source>
        <dbReference type="ARBA" id="ARBA00011996"/>
    </source>
</evidence>
<comment type="cofactor">
    <cofactor evidence="1 15">
        <name>Mg(2+)</name>
        <dbReference type="ChEBI" id="CHEBI:18420"/>
    </cofactor>
</comment>
<dbReference type="NCBIfam" id="TIGR01418">
    <property type="entry name" value="PEP_synth"/>
    <property type="match status" value="1"/>
</dbReference>
<dbReference type="SUPFAM" id="SSF51621">
    <property type="entry name" value="Phosphoenolpyruvate/pyruvate domain"/>
    <property type="match status" value="1"/>
</dbReference>
<keyword evidence="8 15" id="KW-0479">Metal-binding</keyword>
<evidence type="ECO:0000259" key="16">
    <source>
        <dbReference type="Pfam" id="PF00391"/>
    </source>
</evidence>
<dbReference type="InterPro" id="IPR036637">
    <property type="entry name" value="Phosphohistidine_dom_sf"/>
</dbReference>
<dbReference type="Gene3D" id="3.50.30.10">
    <property type="entry name" value="Phosphohistidine domain"/>
    <property type="match status" value="1"/>
</dbReference>
<evidence type="ECO:0000256" key="13">
    <source>
        <dbReference type="ARBA" id="ARBA00033470"/>
    </source>
</evidence>
<dbReference type="Pfam" id="PF01326">
    <property type="entry name" value="PPDK_N"/>
    <property type="match status" value="1"/>
</dbReference>
<evidence type="ECO:0000256" key="1">
    <source>
        <dbReference type="ARBA" id="ARBA00001946"/>
    </source>
</evidence>
<dbReference type="Gene3D" id="3.20.20.60">
    <property type="entry name" value="Phosphoenolpyruvate-binding domains"/>
    <property type="match status" value="1"/>
</dbReference>
<keyword evidence="11 15" id="KW-0067">ATP-binding</keyword>
<comment type="similarity">
    <text evidence="4 15">Belongs to the PEP-utilizing enzyme family.</text>
</comment>
<dbReference type="PROSITE" id="PS00370">
    <property type="entry name" value="PEP_ENZYMES_PHOS_SITE"/>
    <property type="match status" value="1"/>
</dbReference>
<keyword evidence="7 15" id="KW-0808">Transferase</keyword>
<evidence type="ECO:0000313" key="19">
    <source>
        <dbReference type="EMBL" id="MDV7136576.1"/>
    </source>
</evidence>
<evidence type="ECO:0000256" key="3">
    <source>
        <dbReference type="ARBA" id="ARBA00004742"/>
    </source>
</evidence>
<dbReference type="Proteomes" id="UP001185792">
    <property type="component" value="Unassembled WGS sequence"/>
</dbReference>
<evidence type="ECO:0000259" key="18">
    <source>
        <dbReference type="Pfam" id="PF02896"/>
    </source>
</evidence>
<dbReference type="EMBL" id="JAWLUM010000004">
    <property type="protein sequence ID" value="MDV7136576.1"/>
    <property type="molecule type" value="Genomic_DNA"/>
</dbReference>
<dbReference type="InterPro" id="IPR013815">
    <property type="entry name" value="ATP_grasp_subdomain_1"/>
</dbReference>
<dbReference type="InterPro" id="IPR040442">
    <property type="entry name" value="Pyrv_kinase-like_dom_sf"/>
</dbReference>
<dbReference type="Gene3D" id="3.30.470.20">
    <property type="entry name" value="ATP-grasp fold, B domain"/>
    <property type="match status" value="1"/>
</dbReference>
<name>A0ABU4EZA6_WILMA</name>
<comment type="pathway">
    <text evidence="3 15">Carbohydrate biosynthesis; gluconeogenesis.</text>
</comment>
<evidence type="ECO:0000256" key="2">
    <source>
        <dbReference type="ARBA" id="ARBA00002988"/>
    </source>
</evidence>
<dbReference type="EC" id="2.7.9.2" evidence="5 15"/>
<evidence type="ECO:0000256" key="6">
    <source>
        <dbReference type="ARBA" id="ARBA00021623"/>
    </source>
</evidence>
<evidence type="ECO:0000256" key="12">
    <source>
        <dbReference type="ARBA" id="ARBA00022842"/>
    </source>
</evidence>
<evidence type="ECO:0000259" key="17">
    <source>
        <dbReference type="Pfam" id="PF01326"/>
    </source>
</evidence>
<evidence type="ECO:0000256" key="9">
    <source>
        <dbReference type="ARBA" id="ARBA00022741"/>
    </source>
</evidence>
<dbReference type="NCBIfam" id="NF005057">
    <property type="entry name" value="PRK06464.1"/>
    <property type="match status" value="1"/>
</dbReference>
<dbReference type="InterPro" id="IPR018274">
    <property type="entry name" value="PEP_util_AS"/>
</dbReference>
<dbReference type="SUPFAM" id="SSF56059">
    <property type="entry name" value="Glutathione synthetase ATP-binding domain-like"/>
    <property type="match status" value="1"/>
</dbReference>
<gene>
    <name evidence="19" type="primary">ppsA</name>
    <name evidence="19" type="ORF">R4198_23020</name>
</gene>
<dbReference type="PANTHER" id="PTHR43030:SF1">
    <property type="entry name" value="PHOSPHOENOLPYRUVATE SYNTHASE"/>
    <property type="match status" value="1"/>
</dbReference>
<sequence>MTFVKSFADLLLINADEAGGKGANLGELTRAGLPVPDGFVLLASAFTHTMREAGILSEMTATHNAALAAVNDDGELTRLCRRLTELVAKAGIDREVCLALSVAYQRLGNGDDLNVAVRSSAVGEDGNDASFAGMNASFTNIGSETELLEAVRDCWASLFTPRVLTYRANQGLSDAPVMAVVVQKMIVPARAGIVFTADPTTGDRDRLVIEAARGQGEVVVSGAVEPDTYLVSKNDLTVINARIGQQDFQITQGFDGHDQRVPLSAGVRHQKVLDDPTIARIAELALRAEKHYGRPQDMEWAIDHHGSTWIVQSRPITTLGNERSAVATSGRAESGTQSVLVRGLPAAPGIVSGAVRILTDPHDGRLLRDGEVLVAPMTNPDWLPTIRRAAALVTDSGGVTCHAAIVAREVGVPCVVGAHSATTDLTDGVIVTVNGQTGEVSAGQPRTAIASVATNPPGPARGAAVMSEVTATKIYVNLTSPEAAEAVAAQNVDGVGLLRAEFMLTNALGGKHPRAVIADGDQDVFVDAMADALSRIAAPFGSRPVIYRATDFRTNEFRGLAGGDEYEPIEHNPMIGYRGCYRYTQNPDVFRLELAALAKTRETHPNVHLMIPFVRTKWELERCLQLVDSSELGDHRDMHRWVMAEVPSVVYWLPEYVGAGIDGVSIGSNDLTQLMLGVDRDSETCAELFDESDPAVLDAIEHIVATARKHGITSSLCGQAPSTHPEFAERLVRMGITSISVNPDAVDATHRHVARAERRLMLDAARLR</sequence>
<dbReference type="InterPro" id="IPR002192">
    <property type="entry name" value="PPDK_AMP/ATP-bd"/>
</dbReference>
<comment type="function">
    <text evidence="2 15">Catalyzes the phosphorylation of pyruvate to phosphoenolpyruvate.</text>
</comment>
<dbReference type="Gene3D" id="3.30.1490.20">
    <property type="entry name" value="ATP-grasp fold, A domain"/>
    <property type="match status" value="1"/>
</dbReference>
<dbReference type="GO" id="GO:0008986">
    <property type="term" value="F:pyruvate, water dikinase activity"/>
    <property type="evidence" value="ECO:0007669"/>
    <property type="project" value="UniProtKB-EC"/>
</dbReference>
<keyword evidence="20" id="KW-1185">Reference proteome</keyword>
<feature type="domain" description="Pyruvate phosphate dikinase AMP/ATP-binding" evidence="17">
    <location>
        <begin position="16"/>
        <end position="328"/>
    </location>
</feature>
<dbReference type="Pfam" id="PF02896">
    <property type="entry name" value="PEP-utilizers_C"/>
    <property type="match status" value="1"/>
</dbReference>
<evidence type="ECO:0000256" key="4">
    <source>
        <dbReference type="ARBA" id="ARBA00007837"/>
    </source>
</evidence>
<dbReference type="InterPro" id="IPR000121">
    <property type="entry name" value="PEP_util_C"/>
</dbReference>
<accession>A0ABU4EZA6</accession>
<keyword evidence="10 15" id="KW-0418">Kinase</keyword>
<protein>
    <recommendedName>
        <fullName evidence="6 15">Phosphoenolpyruvate synthase</fullName>
        <shortName evidence="15">PEP synthase</shortName>
        <ecNumber evidence="5 15">2.7.9.2</ecNumber>
    </recommendedName>
    <alternativeName>
        <fullName evidence="13 15">Pyruvate, water dikinase</fullName>
    </alternativeName>
</protein>
<evidence type="ECO:0000256" key="15">
    <source>
        <dbReference type="PIRNR" id="PIRNR000854"/>
    </source>
</evidence>
<evidence type="ECO:0000313" key="20">
    <source>
        <dbReference type="Proteomes" id="UP001185792"/>
    </source>
</evidence>
<keyword evidence="9 15" id="KW-0547">Nucleotide-binding</keyword>
<evidence type="ECO:0000256" key="8">
    <source>
        <dbReference type="ARBA" id="ARBA00022723"/>
    </source>
</evidence>
<evidence type="ECO:0000256" key="10">
    <source>
        <dbReference type="ARBA" id="ARBA00022777"/>
    </source>
</evidence>
<dbReference type="RefSeq" id="WP_317714561.1">
    <property type="nucleotide sequence ID" value="NZ_JAWLUM010000004.1"/>
</dbReference>
<keyword evidence="12 15" id="KW-0460">Magnesium</keyword>
<organism evidence="19 20">
    <name type="scientific">Williamsia marianensis</name>
    <dbReference type="NCBI Taxonomy" id="85044"/>
    <lineage>
        <taxon>Bacteria</taxon>
        <taxon>Bacillati</taxon>
        <taxon>Actinomycetota</taxon>
        <taxon>Actinomycetes</taxon>
        <taxon>Mycobacteriales</taxon>
        <taxon>Nocardiaceae</taxon>
        <taxon>Williamsia</taxon>
    </lineage>
</organism>
<dbReference type="InterPro" id="IPR015813">
    <property type="entry name" value="Pyrv/PenolPyrv_kinase-like_dom"/>
</dbReference>
<evidence type="ECO:0000256" key="7">
    <source>
        <dbReference type="ARBA" id="ARBA00022679"/>
    </source>
</evidence>
<reference evidence="19 20" key="1">
    <citation type="submission" date="2023-10" db="EMBL/GenBank/DDBJ databases">
        <title>Development of a sustainable strategy for remediation of hydrocarbon-contaminated territories based on the waste exchange concept.</title>
        <authorList>
            <person name="Krivoruchko A."/>
        </authorList>
    </citation>
    <scope>NUCLEOTIDE SEQUENCE [LARGE SCALE GENOMIC DNA]</scope>
    <source>
        <strain evidence="19 20">IEGM 1236</strain>
    </source>
</reference>
<dbReference type="InterPro" id="IPR008279">
    <property type="entry name" value="PEP-util_enz_mobile_dom"/>
</dbReference>
<feature type="domain" description="PEP-utilising enzyme C-terminal" evidence="18">
    <location>
        <begin position="464"/>
        <end position="757"/>
    </location>
</feature>
<evidence type="ECO:0000256" key="14">
    <source>
        <dbReference type="ARBA" id="ARBA00047700"/>
    </source>
</evidence>
<comment type="caution">
    <text evidence="19">The sequence shown here is derived from an EMBL/GenBank/DDBJ whole genome shotgun (WGS) entry which is preliminary data.</text>
</comment>
<dbReference type="Pfam" id="PF00391">
    <property type="entry name" value="PEP-utilizers"/>
    <property type="match status" value="1"/>
</dbReference>
<dbReference type="InterPro" id="IPR006319">
    <property type="entry name" value="PEP_synth"/>
</dbReference>